<dbReference type="KEGG" id="fmr:Fuma_06037"/>
<dbReference type="RefSeq" id="WP_077027408.1">
    <property type="nucleotide sequence ID" value="NZ_CP017641.1"/>
</dbReference>
<dbReference type="PROSITE" id="PS50011">
    <property type="entry name" value="PROTEIN_KINASE_DOM"/>
    <property type="match status" value="1"/>
</dbReference>
<proteinExistence type="predicted"/>
<organism evidence="10 11">
    <name type="scientific">Fuerstiella marisgermanici</name>
    <dbReference type="NCBI Taxonomy" id="1891926"/>
    <lineage>
        <taxon>Bacteria</taxon>
        <taxon>Pseudomonadati</taxon>
        <taxon>Planctomycetota</taxon>
        <taxon>Planctomycetia</taxon>
        <taxon>Planctomycetales</taxon>
        <taxon>Planctomycetaceae</taxon>
        <taxon>Fuerstiella</taxon>
    </lineage>
</organism>
<evidence type="ECO:0000313" key="11">
    <source>
        <dbReference type="Proteomes" id="UP000187735"/>
    </source>
</evidence>
<dbReference type="OrthoDB" id="241611at2"/>
<dbReference type="GO" id="GO:0005524">
    <property type="term" value="F:ATP binding"/>
    <property type="evidence" value="ECO:0007669"/>
    <property type="project" value="UniProtKB-KW"/>
</dbReference>
<dbReference type="Gene3D" id="1.10.510.10">
    <property type="entry name" value="Transferase(Phosphotransferase) domain 1"/>
    <property type="match status" value="1"/>
</dbReference>
<evidence type="ECO:0000256" key="5">
    <source>
        <dbReference type="ARBA" id="ARBA00022777"/>
    </source>
</evidence>
<comment type="catalytic activity">
    <reaction evidence="7">
        <text>L-threonyl-[protein] + ATP = O-phospho-L-threonyl-[protein] + ADP + H(+)</text>
        <dbReference type="Rhea" id="RHEA:46608"/>
        <dbReference type="Rhea" id="RHEA-COMP:11060"/>
        <dbReference type="Rhea" id="RHEA-COMP:11605"/>
        <dbReference type="ChEBI" id="CHEBI:15378"/>
        <dbReference type="ChEBI" id="CHEBI:30013"/>
        <dbReference type="ChEBI" id="CHEBI:30616"/>
        <dbReference type="ChEBI" id="CHEBI:61977"/>
        <dbReference type="ChEBI" id="CHEBI:456216"/>
        <dbReference type="EC" id="2.7.11.1"/>
    </reaction>
</comment>
<keyword evidence="2" id="KW-0723">Serine/threonine-protein kinase</keyword>
<evidence type="ECO:0000256" key="6">
    <source>
        <dbReference type="ARBA" id="ARBA00022840"/>
    </source>
</evidence>
<keyword evidence="4" id="KW-0547">Nucleotide-binding</keyword>
<dbReference type="EMBL" id="CP017641">
    <property type="protein sequence ID" value="APZ96368.1"/>
    <property type="molecule type" value="Genomic_DNA"/>
</dbReference>
<evidence type="ECO:0000256" key="7">
    <source>
        <dbReference type="ARBA" id="ARBA00047899"/>
    </source>
</evidence>
<dbReference type="SMART" id="SM00220">
    <property type="entry name" value="S_TKc"/>
    <property type="match status" value="1"/>
</dbReference>
<dbReference type="STRING" id="1891926.Fuma_06037"/>
<gene>
    <name evidence="10" type="primary">prkC_31</name>
    <name evidence="10" type="ORF">Fuma_06037</name>
</gene>
<evidence type="ECO:0000256" key="3">
    <source>
        <dbReference type="ARBA" id="ARBA00022679"/>
    </source>
</evidence>
<evidence type="ECO:0000259" key="9">
    <source>
        <dbReference type="PROSITE" id="PS50011"/>
    </source>
</evidence>
<evidence type="ECO:0000256" key="2">
    <source>
        <dbReference type="ARBA" id="ARBA00022527"/>
    </source>
</evidence>
<evidence type="ECO:0000256" key="1">
    <source>
        <dbReference type="ARBA" id="ARBA00012513"/>
    </source>
</evidence>
<keyword evidence="5 10" id="KW-0418">Kinase</keyword>
<comment type="catalytic activity">
    <reaction evidence="8">
        <text>L-seryl-[protein] + ATP = O-phospho-L-seryl-[protein] + ADP + H(+)</text>
        <dbReference type="Rhea" id="RHEA:17989"/>
        <dbReference type="Rhea" id="RHEA-COMP:9863"/>
        <dbReference type="Rhea" id="RHEA-COMP:11604"/>
        <dbReference type="ChEBI" id="CHEBI:15378"/>
        <dbReference type="ChEBI" id="CHEBI:29999"/>
        <dbReference type="ChEBI" id="CHEBI:30616"/>
        <dbReference type="ChEBI" id="CHEBI:83421"/>
        <dbReference type="ChEBI" id="CHEBI:456216"/>
        <dbReference type="EC" id="2.7.11.1"/>
    </reaction>
</comment>
<evidence type="ECO:0000313" key="10">
    <source>
        <dbReference type="EMBL" id="APZ96368.1"/>
    </source>
</evidence>
<keyword evidence="11" id="KW-1185">Reference proteome</keyword>
<keyword evidence="3 10" id="KW-0808">Transferase</keyword>
<dbReference type="GO" id="GO:0106310">
    <property type="term" value="F:protein serine kinase activity"/>
    <property type="evidence" value="ECO:0007669"/>
    <property type="project" value="RHEA"/>
</dbReference>
<evidence type="ECO:0000256" key="8">
    <source>
        <dbReference type="ARBA" id="ARBA00048679"/>
    </source>
</evidence>
<evidence type="ECO:0000256" key="4">
    <source>
        <dbReference type="ARBA" id="ARBA00022741"/>
    </source>
</evidence>
<reference evidence="10 11" key="1">
    <citation type="journal article" date="2016" name="Front. Microbiol.">
        <title>Fuerstia marisgermanicae gen. nov., sp. nov., an Unusual Member of the Phylum Planctomycetes from the German Wadden Sea.</title>
        <authorList>
            <person name="Kohn T."/>
            <person name="Heuer A."/>
            <person name="Jogler M."/>
            <person name="Vollmers J."/>
            <person name="Boedeker C."/>
            <person name="Bunk B."/>
            <person name="Rast P."/>
            <person name="Borchert D."/>
            <person name="Glockner I."/>
            <person name="Freese H.M."/>
            <person name="Klenk H.P."/>
            <person name="Overmann J."/>
            <person name="Kaster A.K."/>
            <person name="Rohde M."/>
            <person name="Wiegand S."/>
            <person name="Jogler C."/>
        </authorList>
    </citation>
    <scope>NUCLEOTIDE SEQUENCE [LARGE SCALE GENOMIC DNA]</scope>
    <source>
        <strain evidence="10 11">NH11</strain>
    </source>
</reference>
<dbReference type="PANTHER" id="PTHR43671:SF98">
    <property type="entry name" value="SERINE_THREONINE-PROTEIN KINASE NEK11"/>
    <property type="match status" value="1"/>
</dbReference>
<dbReference type="Proteomes" id="UP000187735">
    <property type="component" value="Chromosome"/>
</dbReference>
<sequence>MRTPDGFVIADKALILSLIHESQLRMADFKAAGMDPRLVRKLRNGKRVQEATLARFLAVLGLPVGGEVWRNLMYGDTSQPDSKNVVCLASWIAEGPPSEWITAGNGLQYRIQMLKHCTTAGRRGRGKCYDLSQFSDADRERIEPALKRHPDVLERLRRHRSFPDRTDCGLNGAHHFWVVDDYDDSLTLTEYVQQEAIHGAGLPLKETLNIMKQVAQALRVLHQRKIIRRGLTPDSILIQPDGHVLLTDLELCKLLGEHPTVVPEKLPKSPWLAPELGGMPWSQIPDTEAWEAVDVYSWGRIFLYVATGKVPPESLNRMCDVIPMYPPEIQEMLGRATFAGYRTRPSISEALGAWERMGRIANENHPAD</sequence>
<accession>A0A1P8WQP3</accession>
<dbReference type="AlphaFoldDB" id="A0A1P8WQP3"/>
<dbReference type="SUPFAM" id="SSF56112">
    <property type="entry name" value="Protein kinase-like (PK-like)"/>
    <property type="match status" value="1"/>
</dbReference>
<dbReference type="InterPro" id="IPR050660">
    <property type="entry name" value="NEK_Ser/Thr_kinase"/>
</dbReference>
<dbReference type="InterPro" id="IPR000719">
    <property type="entry name" value="Prot_kinase_dom"/>
</dbReference>
<dbReference type="GO" id="GO:0004674">
    <property type="term" value="F:protein serine/threonine kinase activity"/>
    <property type="evidence" value="ECO:0007669"/>
    <property type="project" value="UniProtKB-KW"/>
</dbReference>
<feature type="domain" description="Protein kinase" evidence="9">
    <location>
        <begin position="54"/>
        <end position="368"/>
    </location>
</feature>
<dbReference type="InterPro" id="IPR011009">
    <property type="entry name" value="Kinase-like_dom_sf"/>
</dbReference>
<dbReference type="EC" id="2.7.11.1" evidence="1"/>
<protein>
    <recommendedName>
        <fullName evidence="1">non-specific serine/threonine protein kinase</fullName>
        <ecNumber evidence="1">2.7.11.1</ecNumber>
    </recommendedName>
</protein>
<dbReference type="PANTHER" id="PTHR43671">
    <property type="entry name" value="SERINE/THREONINE-PROTEIN KINASE NEK"/>
    <property type="match status" value="1"/>
</dbReference>
<keyword evidence="6" id="KW-0067">ATP-binding</keyword>
<name>A0A1P8WQP3_9PLAN</name>
<dbReference type="Pfam" id="PF00069">
    <property type="entry name" value="Pkinase"/>
    <property type="match status" value="1"/>
</dbReference>